<gene>
    <name evidence="3" type="ORF">AGR3A_Cc150005</name>
</gene>
<keyword evidence="1" id="KW-0812">Transmembrane</keyword>
<dbReference type="InterPro" id="IPR011990">
    <property type="entry name" value="TPR-like_helical_dom_sf"/>
</dbReference>
<dbReference type="EMBL" id="FBWK01000007">
    <property type="protein sequence ID" value="CUX09945.1"/>
    <property type="molecule type" value="Genomic_DNA"/>
</dbReference>
<dbReference type="InterPro" id="IPR018704">
    <property type="entry name" value="SecYEG/CpoB_TPR"/>
</dbReference>
<feature type="domain" description="Ancillary SecYEG translocon subunit/Cell division coordinator CpoB TPR" evidence="2">
    <location>
        <begin position="57"/>
        <end position="250"/>
    </location>
</feature>
<keyword evidence="1" id="KW-1133">Transmembrane helix</keyword>
<dbReference type="Pfam" id="PF09976">
    <property type="entry name" value="TPR_21"/>
    <property type="match status" value="1"/>
</dbReference>
<name>A0A1S7NPK9_9HYPH</name>
<protein>
    <recommendedName>
        <fullName evidence="2">Ancillary SecYEG translocon subunit/Cell division coordinator CpoB TPR domain-containing protein</fullName>
    </recommendedName>
</protein>
<dbReference type="SUPFAM" id="SSF48452">
    <property type="entry name" value="TPR-like"/>
    <property type="match status" value="1"/>
</dbReference>
<sequence>MTRSATLVLARVSGLVCPRTDGSETISARVTENLMANENDTFIREVNEQIRSEQLSRFWGRYGIVAAGAAVLVVLGAAGAGIYEYWNTSRASNSGDQFLAALTLASENKTDEALKAFADLETSGHGNYPVLAKFRSATLLSQKGDAAGAIAAFTAIGNDTSAPQVFRDTAKVRAAWLLVDNGTYDQVVALAEPLSAEGQTMRASAREALGLAAYKAGDFVKAKQWFEQIVNDTQAPRNVTSRAQIMLDNITASGKAA</sequence>
<accession>A0A1S7NPK9</accession>
<dbReference type="STRING" id="1183432.AGR3A_Cc150005"/>
<reference evidence="4" key="1">
    <citation type="submission" date="2016-01" db="EMBL/GenBank/DDBJ databases">
        <authorList>
            <person name="Regsiter A."/>
            <person name="william w."/>
        </authorList>
    </citation>
    <scope>NUCLEOTIDE SEQUENCE [LARGE SCALE GENOMIC DNA]</scope>
    <source>
        <strain evidence="4">CFBP 6623</strain>
    </source>
</reference>
<dbReference type="Gene3D" id="1.25.40.10">
    <property type="entry name" value="Tetratricopeptide repeat domain"/>
    <property type="match status" value="1"/>
</dbReference>
<evidence type="ECO:0000256" key="1">
    <source>
        <dbReference type="SAM" id="Phobius"/>
    </source>
</evidence>
<dbReference type="Proteomes" id="UP000191988">
    <property type="component" value="Unassembled WGS sequence"/>
</dbReference>
<dbReference type="AlphaFoldDB" id="A0A1S7NPK9"/>
<keyword evidence="4" id="KW-1185">Reference proteome</keyword>
<feature type="transmembrane region" description="Helical" evidence="1">
    <location>
        <begin position="62"/>
        <end position="83"/>
    </location>
</feature>
<organism evidence="3 4">
    <name type="scientific">Agrobacterium tomkonis CFBP 6623</name>
    <dbReference type="NCBI Taxonomy" id="1183432"/>
    <lineage>
        <taxon>Bacteria</taxon>
        <taxon>Pseudomonadati</taxon>
        <taxon>Pseudomonadota</taxon>
        <taxon>Alphaproteobacteria</taxon>
        <taxon>Hyphomicrobiales</taxon>
        <taxon>Rhizobiaceae</taxon>
        <taxon>Rhizobium/Agrobacterium group</taxon>
        <taxon>Agrobacterium</taxon>
        <taxon>Agrobacterium tumefaciens complex</taxon>
    </lineage>
</organism>
<keyword evidence="1" id="KW-0472">Membrane</keyword>
<evidence type="ECO:0000259" key="2">
    <source>
        <dbReference type="Pfam" id="PF09976"/>
    </source>
</evidence>
<proteinExistence type="predicted"/>
<evidence type="ECO:0000313" key="3">
    <source>
        <dbReference type="EMBL" id="CUX09945.1"/>
    </source>
</evidence>
<evidence type="ECO:0000313" key="4">
    <source>
        <dbReference type="Proteomes" id="UP000191988"/>
    </source>
</evidence>